<organism evidence="2">
    <name type="scientific">Macrococcus psychrotolerans</name>
    <dbReference type="NCBI Taxonomy" id="3039389"/>
    <lineage>
        <taxon>Bacteria</taxon>
        <taxon>Bacillati</taxon>
        <taxon>Bacillota</taxon>
        <taxon>Bacilli</taxon>
        <taxon>Bacillales</taxon>
        <taxon>Staphylococcaceae</taxon>
        <taxon>Macrococcus</taxon>
    </lineage>
</organism>
<evidence type="ECO:0000313" key="2">
    <source>
        <dbReference type="EMBL" id="QYA34022.1"/>
    </source>
</evidence>
<keyword evidence="2" id="KW-0614">Plasmid</keyword>
<evidence type="ECO:0000259" key="1">
    <source>
        <dbReference type="Pfam" id="PF13847"/>
    </source>
</evidence>
<dbReference type="AlphaFoldDB" id="A0AAT9PAL0"/>
<name>A0AAT9PAL0_9STAP</name>
<sequence>MKNDFSSDEVIEYYYESIEAVGLWKSEECIFNKYVCKNDKILDIGCGAGRTTFGLYDKGFKNIFGIDLENKMIKAALKYKNNNNYTDLKFECMDALLLELEEKNFDVAFFSFNGYMQIPYLDNRIKLLNNISKHLKENGIFIFTTLDRNNPDFTEFWKEEEVKWHNRTDNKLEQLGDLIIEDSNRKYYMHIPDQTILNQIMIDNGFEVIEMTKRSNIAKEKESVLDFGDDCLFWITRKISNE</sequence>
<geneLocation type="plasmid" evidence="2">
    <name>p19Msa1047_11</name>
</geneLocation>
<gene>
    <name evidence="2" type="ORF">KYI10_11505</name>
</gene>
<dbReference type="GO" id="GO:0032259">
    <property type="term" value="P:methylation"/>
    <property type="evidence" value="ECO:0007669"/>
    <property type="project" value="UniProtKB-KW"/>
</dbReference>
<dbReference type="CDD" id="cd02440">
    <property type="entry name" value="AdoMet_MTases"/>
    <property type="match status" value="1"/>
</dbReference>
<proteinExistence type="predicted"/>
<dbReference type="InterPro" id="IPR025714">
    <property type="entry name" value="Methyltranfer_dom"/>
</dbReference>
<dbReference type="Pfam" id="PF13847">
    <property type="entry name" value="Methyltransf_31"/>
    <property type="match status" value="1"/>
</dbReference>
<keyword evidence="2" id="KW-0489">Methyltransferase</keyword>
<keyword evidence="2" id="KW-0808">Transferase</keyword>
<dbReference type="EC" id="2.1.-.-" evidence="2"/>
<protein>
    <submittedName>
        <fullName evidence="2">Class I SAM-dependent methyltransferase</fullName>
        <ecNumber evidence="2">2.1.-.-</ecNumber>
    </submittedName>
</protein>
<dbReference type="GO" id="GO:0008168">
    <property type="term" value="F:methyltransferase activity"/>
    <property type="evidence" value="ECO:0007669"/>
    <property type="project" value="UniProtKB-KW"/>
</dbReference>
<dbReference type="PANTHER" id="PTHR43861:SF1">
    <property type="entry name" value="TRANS-ACONITATE 2-METHYLTRANSFERASE"/>
    <property type="match status" value="1"/>
</dbReference>
<accession>A0AAT9PAL0</accession>
<dbReference type="EMBL" id="CP079956">
    <property type="protein sequence ID" value="QYA34022.1"/>
    <property type="molecule type" value="Genomic_DNA"/>
</dbReference>
<feature type="domain" description="Methyltransferase" evidence="1">
    <location>
        <begin position="37"/>
        <end position="165"/>
    </location>
</feature>
<dbReference type="PANTHER" id="PTHR43861">
    <property type="entry name" value="TRANS-ACONITATE 2-METHYLTRANSFERASE-RELATED"/>
    <property type="match status" value="1"/>
</dbReference>
<reference evidence="2" key="1">
    <citation type="submission" date="2024-06" db="EMBL/GenBank/DDBJ databases">
        <title>Prevalence and characterization of methicillin-resistant Macrococcus spp. in food producing animals and meat in Switzerland in 2019.</title>
        <authorList>
            <person name="Keller J.E."/>
            <person name="Schwendener S."/>
            <person name="Neuenschwander J."/>
            <person name="Overesch G."/>
            <person name="Perreten V."/>
        </authorList>
    </citation>
    <scope>NUCLEOTIDE SEQUENCE</scope>
    <source>
        <strain evidence="2">19Msa1099</strain>
        <plasmid evidence="2">p19Msa1047_11</plasmid>
    </source>
</reference>